<protein>
    <recommendedName>
        <fullName evidence="3">Calcineurin-like phosphoesterase domain-containing protein</fullName>
    </recommendedName>
</protein>
<keyword evidence="2" id="KW-1185">Reference proteome</keyword>
<dbReference type="EMBL" id="LUGG01000032">
    <property type="protein sequence ID" value="OBZ66203.1"/>
    <property type="molecule type" value="Genomic_DNA"/>
</dbReference>
<reference evidence="1 2" key="1">
    <citation type="submission" date="2016-03" db="EMBL/GenBank/DDBJ databases">
        <title>Whole genome sequencing of Grifola frondosa 9006-11.</title>
        <authorList>
            <person name="Min B."/>
            <person name="Park H."/>
            <person name="Kim J.-G."/>
            <person name="Cho H."/>
            <person name="Oh Y.-L."/>
            <person name="Kong W.-S."/>
            <person name="Choi I.-G."/>
        </authorList>
    </citation>
    <scope>NUCLEOTIDE SEQUENCE [LARGE SCALE GENOMIC DNA]</scope>
    <source>
        <strain evidence="1 2">9006-11</strain>
    </source>
</reference>
<dbReference type="PANTHER" id="PTHR37844">
    <property type="entry name" value="SER/THR PROTEIN PHOSPHATASE SUPERFAMILY (AFU_ORTHOLOGUE AFUA_1G14840)"/>
    <property type="match status" value="1"/>
</dbReference>
<name>A0A1C7LN83_GRIFR</name>
<dbReference type="PANTHER" id="PTHR37844:SF2">
    <property type="entry name" value="SER_THR PROTEIN PHOSPHATASE SUPERFAMILY (AFU_ORTHOLOGUE AFUA_1G14840)"/>
    <property type="match status" value="1"/>
</dbReference>
<organism evidence="1 2">
    <name type="scientific">Grifola frondosa</name>
    <name type="common">Maitake</name>
    <name type="synonym">Polyporus frondosus</name>
    <dbReference type="NCBI Taxonomy" id="5627"/>
    <lineage>
        <taxon>Eukaryota</taxon>
        <taxon>Fungi</taxon>
        <taxon>Dikarya</taxon>
        <taxon>Basidiomycota</taxon>
        <taxon>Agaricomycotina</taxon>
        <taxon>Agaricomycetes</taxon>
        <taxon>Polyporales</taxon>
        <taxon>Grifolaceae</taxon>
        <taxon>Grifola</taxon>
    </lineage>
</organism>
<dbReference type="InterPro" id="IPR029052">
    <property type="entry name" value="Metallo-depent_PP-like"/>
</dbReference>
<dbReference type="OrthoDB" id="550558at2759"/>
<dbReference type="SUPFAM" id="SSF56300">
    <property type="entry name" value="Metallo-dependent phosphatases"/>
    <property type="match status" value="1"/>
</dbReference>
<evidence type="ECO:0000313" key="1">
    <source>
        <dbReference type="EMBL" id="OBZ66203.1"/>
    </source>
</evidence>
<comment type="caution">
    <text evidence="1">The sequence shown here is derived from an EMBL/GenBank/DDBJ whole genome shotgun (WGS) entry which is preliminary data.</text>
</comment>
<evidence type="ECO:0008006" key="3">
    <source>
        <dbReference type="Google" id="ProtNLM"/>
    </source>
</evidence>
<dbReference type="Proteomes" id="UP000092993">
    <property type="component" value="Unassembled WGS sequence"/>
</dbReference>
<gene>
    <name evidence="1" type="ORF">A0H81_13869</name>
</gene>
<dbReference type="AlphaFoldDB" id="A0A1C7LN83"/>
<sequence>MRRAADRKSGGRRADKISALVGEFRSPSDGDFELRHKYFLQPQTVVLQMKLQIVSDLHLEMAHGDKFGCYRYDISVHADHLALLGDVGLTVRPVVRLAEMPAEVVQNSILCHRQPRTISILPHRVPSKTIRFCRRSQYTRRREFILLNRARYDISPSLTILGCTLWSALIRSDVDDLSLALLNDFWRIEGMTPTTYVDLHRADVAWLNTTITKIACEEPEREIVVFTHHAPTIEGTSDPKHAGQGMSSAFASELTGQPCWKSGKVKLWAFGHTHWCCDFERAGVRVYSNAVDTAQREKI</sequence>
<proteinExistence type="predicted"/>
<evidence type="ECO:0000313" key="2">
    <source>
        <dbReference type="Proteomes" id="UP000092993"/>
    </source>
</evidence>
<accession>A0A1C7LN83</accession>